<accession>A0A085ZBN0</accession>
<sequence>MKLHIFGASGSGVSTLGRLLAEKLGVKYFDSDDYFWIKTEPPFTHRRSPNERNHLIIKDINETENWILGGSIIHWGDNLFPDFDLIIFLYLPNKIRIERLKNRELEIYGDVIYKDKSRAKQFNDFIAWATDYDNNTGLAKRTLNAHETWLKQTKSPVLKIIGDQTPDEKLKLILDKLMDEEIRKPDDK</sequence>
<organism evidence="1 2">
    <name type="scientific">Chryseobacterium luteum</name>
    <dbReference type="NCBI Taxonomy" id="421531"/>
    <lineage>
        <taxon>Bacteria</taxon>
        <taxon>Pseudomonadati</taxon>
        <taxon>Bacteroidota</taxon>
        <taxon>Flavobacteriia</taxon>
        <taxon>Flavobacteriales</taxon>
        <taxon>Weeksellaceae</taxon>
        <taxon>Chryseobacterium group</taxon>
        <taxon>Chryseobacterium</taxon>
    </lineage>
</organism>
<dbReference type="PANTHER" id="PTHR37816">
    <property type="entry name" value="YALI0E33011P"/>
    <property type="match status" value="1"/>
</dbReference>
<reference evidence="1 2" key="1">
    <citation type="submission" date="2014-07" db="EMBL/GenBank/DDBJ databases">
        <title>Genome of Chryseobacterium luteum DSM 18605.</title>
        <authorList>
            <person name="Stropko S.J."/>
            <person name="Pipes S.E."/>
            <person name="Newman J.D."/>
        </authorList>
    </citation>
    <scope>NUCLEOTIDE SEQUENCE [LARGE SCALE GENOMIC DNA]</scope>
    <source>
        <strain evidence="1 2">DSM 18605</strain>
    </source>
</reference>
<dbReference type="STRING" id="421531.IX38_15215"/>
<dbReference type="SUPFAM" id="SSF52540">
    <property type="entry name" value="P-loop containing nucleoside triphosphate hydrolases"/>
    <property type="match status" value="1"/>
</dbReference>
<protein>
    <submittedName>
        <fullName evidence="1">Adenylate kinase</fullName>
    </submittedName>
</protein>
<dbReference type="Gene3D" id="3.40.50.300">
    <property type="entry name" value="P-loop containing nucleotide triphosphate hydrolases"/>
    <property type="match status" value="1"/>
</dbReference>
<name>A0A085ZBN0_9FLAO</name>
<comment type="caution">
    <text evidence="1">The sequence shown here is derived from an EMBL/GenBank/DDBJ whole genome shotgun (WGS) entry which is preliminary data.</text>
</comment>
<evidence type="ECO:0000313" key="1">
    <source>
        <dbReference type="EMBL" id="KFF01844.1"/>
    </source>
</evidence>
<dbReference type="OrthoDB" id="9813917at2"/>
<dbReference type="EMBL" id="JPRO01000014">
    <property type="protein sequence ID" value="KFF01844.1"/>
    <property type="molecule type" value="Genomic_DNA"/>
</dbReference>
<keyword evidence="1" id="KW-0808">Transferase</keyword>
<evidence type="ECO:0000313" key="2">
    <source>
        <dbReference type="Proteomes" id="UP000028703"/>
    </source>
</evidence>
<dbReference type="InterPro" id="IPR052922">
    <property type="entry name" value="Cytidylate_Kinase-2"/>
</dbReference>
<dbReference type="Pfam" id="PF13238">
    <property type="entry name" value="AAA_18"/>
    <property type="match status" value="1"/>
</dbReference>
<dbReference type="RefSeq" id="WP_034706146.1">
    <property type="nucleotide sequence ID" value="NZ_JPRO01000014.1"/>
</dbReference>
<dbReference type="AlphaFoldDB" id="A0A085ZBN0"/>
<dbReference type="GO" id="GO:0016301">
    <property type="term" value="F:kinase activity"/>
    <property type="evidence" value="ECO:0007669"/>
    <property type="project" value="UniProtKB-KW"/>
</dbReference>
<keyword evidence="2" id="KW-1185">Reference proteome</keyword>
<dbReference type="Proteomes" id="UP000028703">
    <property type="component" value="Unassembled WGS sequence"/>
</dbReference>
<dbReference type="eggNOG" id="COG0563">
    <property type="taxonomic scope" value="Bacteria"/>
</dbReference>
<keyword evidence="1" id="KW-0418">Kinase</keyword>
<dbReference type="PANTHER" id="PTHR37816:SF2">
    <property type="entry name" value="DNA TOPOLOGY MODULATION PROTEIN FLAR-RELATED PROTEIN"/>
    <property type="match status" value="1"/>
</dbReference>
<proteinExistence type="predicted"/>
<gene>
    <name evidence="1" type="ORF">IX38_15215</name>
</gene>
<dbReference type="InterPro" id="IPR027417">
    <property type="entry name" value="P-loop_NTPase"/>
</dbReference>
<dbReference type="NCBIfam" id="NF004861">
    <property type="entry name" value="PRK06217.1"/>
    <property type="match status" value="1"/>
</dbReference>